<dbReference type="RefSeq" id="WP_058510689.1">
    <property type="nucleotide sequence ID" value="NZ_DAIOMV010000001.1"/>
</dbReference>
<dbReference type="Proteomes" id="UP000054926">
    <property type="component" value="Unassembled WGS sequence"/>
</dbReference>
<sequence length="153" mass="17314">MYLSIPPGKVFRKVDVRTDAHSEPSMKDCFVDLNDDSIIVLQDLIKDALKSHRRGGNIITLKEFTIYLKTPPNTDDSFLTYTPNHNGKHPTDVTPQVVVGKNVQKYNPAAHTKYGSFWHGALHLPPEKRLLVEQKMLAQKEDRQHIGDSPKAT</sequence>
<evidence type="ECO:0000313" key="2">
    <source>
        <dbReference type="Proteomes" id="UP000054926"/>
    </source>
</evidence>
<dbReference type="OrthoDB" id="5647175at2"/>
<evidence type="ECO:0000313" key="1">
    <source>
        <dbReference type="EMBL" id="KTD68614.1"/>
    </source>
</evidence>
<name>A0A0W0ZIL2_9GAMM</name>
<proteinExistence type="predicted"/>
<reference evidence="1 2" key="1">
    <citation type="submission" date="2015-11" db="EMBL/GenBank/DDBJ databases">
        <title>Genomic analysis of 38 Legionella species identifies large and diverse effector repertoires.</title>
        <authorList>
            <person name="Burstein D."/>
            <person name="Amaro F."/>
            <person name="Zusman T."/>
            <person name="Lifshitz Z."/>
            <person name="Cohen O."/>
            <person name="Gilbert J.A."/>
            <person name="Pupko T."/>
            <person name="Shuman H.A."/>
            <person name="Segal G."/>
        </authorList>
    </citation>
    <scope>NUCLEOTIDE SEQUENCE [LARGE SCALE GENOMIC DNA]</scope>
    <source>
        <strain evidence="1 2">IMVS3376</strain>
    </source>
</reference>
<dbReference type="EMBL" id="LNYY01000019">
    <property type="protein sequence ID" value="KTD68614.1"/>
    <property type="molecule type" value="Genomic_DNA"/>
</dbReference>
<organism evidence="1 2">
    <name type="scientific">Legionella steelei</name>
    <dbReference type="NCBI Taxonomy" id="947033"/>
    <lineage>
        <taxon>Bacteria</taxon>
        <taxon>Pseudomonadati</taxon>
        <taxon>Pseudomonadota</taxon>
        <taxon>Gammaproteobacteria</taxon>
        <taxon>Legionellales</taxon>
        <taxon>Legionellaceae</taxon>
        <taxon>Legionella</taxon>
    </lineage>
</organism>
<dbReference type="AlphaFoldDB" id="A0A0W0ZIL2"/>
<keyword evidence="2" id="KW-1185">Reference proteome</keyword>
<accession>A0A0W0ZIL2</accession>
<dbReference type="PATRIC" id="fig|947033.5.peg.1873"/>
<dbReference type="STRING" id="947033.Lste_1772"/>
<gene>
    <name evidence="1" type="ORF">Lste_1772</name>
</gene>
<comment type="caution">
    <text evidence="1">The sequence shown here is derived from an EMBL/GenBank/DDBJ whole genome shotgun (WGS) entry which is preliminary data.</text>
</comment>
<protein>
    <submittedName>
        <fullName evidence="1">Permease</fullName>
    </submittedName>
</protein>